<protein>
    <submittedName>
        <fullName evidence="2">Uncharacterized protein</fullName>
    </submittedName>
</protein>
<organism evidence="2 3">
    <name type="scientific">Mycena chlorophos</name>
    <name type="common">Agaric fungus</name>
    <name type="synonym">Agaricus chlorophos</name>
    <dbReference type="NCBI Taxonomy" id="658473"/>
    <lineage>
        <taxon>Eukaryota</taxon>
        <taxon>Fungi</taxon>
        <taxon>Dikarya</taxon>
        <taxon>Basidiomycota</taxon>
        <taxon>Agaricomycotina</taxon>
        <taxon>Agaricomycetes</taxon>
        <taxon>Agaricomycetidae</taxon>
        <taxon>Agaricales</taxon>
        <taxon>Marasmiineae</taxon>
        <taxon>Mycenaceae</taxon>
        <taxon>Mycena</taxon>
    </lineage>
</organism>
<evidence type="ECO:0000313" key="3">
    <source>
        <dbReference type="Proteomes" id="UP000815677"/>
    </source>
</evidence>
<reference evidence="2" key="1">
    <citation type="submission" date="2014-09" db="EMBL/GenBank/DDBJ databases">
        <title>Genome sequence of the luminous mushroom Mycena chlorophos for searching fungal bioluminescence genes.</title>
        <authorList>
            <person name="Tanaka Y."/>
            <person name="Kasuga D."/>
            <person name="Oba Y."/>
            <person name="Hase S."/>
            <person name="Sato K."/>
            <person name="Oba Y."/>
            <person name="Sakakibara Y."/>
        </authorList>
    </citation>
    <scope>NUCLEOTIDE SEQUENCE</scope>
</reference>
<accession>A0ABQ0L1G0</accession>
<dbReference type="EMBL" id="DF840526">
    <property type="protein sequence ID" value="GAT44999.1"/>
    <property type="molecule type" value="Genomic_DNA"/>
</dbReference>
<dbReference type="Proteomes" id="UP000815677">
    <property type="component" value="Unassembled WGS sequence"/>
</dbReference>
<name>A0ABQ0L1G0_MYCCL</name>
<sequence>MARPRGFPCCLWHTGRLPIVLHEQPRITTHNHPALYGSTMMTHAHSAPPLLGSMERTSAFVFGTTSSTSRPTYECSSWTQRTIHAPDYPSSYPRTTSSTSAQPQRFALPPSRHIDRFPAHAKVIPSLGRSPRLPFRPARRSSRYPSQVGRHLLMLGTAMGLGGPPVVDDACRWFRTGSAHLSSITLGLACARTCMVYRIRRRMSSFGGRSGKRLVDDLCIRRQGLRQVPASFHPSSVGCMQLEVPAQLGTTTDFLIVVAYPPGGYVGYVVVLRPWLATGNGHFETVSATTHSSRPKNRLSHTLHLSSSRPHVGPSSASSSIGGAEPGRGVLIRRRPVLPFRARHTLAVVTLAHGFCDGHTYATRG</sequence>
<gene>
    <name evidence="2" type="ORF">MCHLO_02597</name>
</gene>
<feature type="compositionally biased region" description="Low complexity" evidence="1">
    <location>
        <begin position="88"/>
        <end position="100"/>
    </location>
</feature>
<evidence type="ECO:0000313" key="2">
    <source>
        <dbReference type="EMBL" id="GAT44999.1"/>
    </source>
</evidence>
<evidence type="ECO:0000256" key="1">
    <source>
        <dbReference type="SAM" id="MobiDB-lite"/>
    </source>
</evidence>
<proteinExistence type="predicted"/>
<feature type="region of interest" description="Disordered" evidence="1">
    <location>
        <begin position="86"/>
        <end position="105"/>
    </location>
</feature>
<keyword evidence="3" id="KW-1185">Reference proteome</keyword>
<feature type="region of interest" description="Disordered" evidence="1">
    <location>
        <begin position="287"/>
        <end position="327"/>
    </location>
</feature>
<feature type="compositionally biased region" description="Low complexity" evidence="1">
    <location>
        <begin position="302"/>
        <end position="323"/>
    </location>
</feature>